<keyword evidence="2" id="KW-0479">Metal-binding</keyword>
<organism evidence="7 8">
    <name type="scientific">Streptomyces hiroshimensis</name>
    <dbReference type="NCBI Taxonomy" id="66424"/>
    <lineage>
        <taxon>Bacteria</taxon>
        <taxon>Bacillati</taxon>
        <taxon>Actinomycetota</taxon>
        <taxon>Actinomycetes</taxon>
        <taxon>Kitasatosporales</taxon>
        <taxon>Streptomycetaceae</taxon>
        <taxon>Streptomyces</taxon>
    </lineage>
</organism>
<evidence type="ECO:0000313" key="8">
    <source>
        <dbReference type="Proteomes" id="UP000659223"/>
    </source>
</evidence>
<dbReference type="SFLD" id="SFLDG01386">
    <property type="entry name" value="main_SPASM_domain-containing"/>
    <property type="match status" value="1"/>
</dbReference>
<sequence>MPRKDGAQQTRSIASGKSRYGGDRTRAGAPAGAPGPGLPARRRPFGFSEFFGSFECFESFENGVAAMSRSSGSESGPEPSSEPRVESGTEDEPESGTEAGPEVVVWDTTYACPLRCSHCYSESGRRPSRQLSPPDMLRVADALLSLGPRVVALSGGEPLIVQGIFEVAARLRDAGVKMSVNTSGWVMNRALAERLADHFDEVIVSLDGATPEVHDRIRGRAGSFDRVMAALALLDEVAQERLAAGRKRLVFGIDCVVIRSNFGQLEDFAADIAHRFPRLRSLAFNSAVPEGLASRREFCRRELLDDAQVARLTGAEQLARLRELAPASVSVFTTDNFNLVMNPERVSRRVDTLVMQVEPDGRVRGIPVYEGTVGSLLEEPAALLWKRTLARLSDPFVVETLSSVHSMQTWAEAVRRMDLHFGSREDLARIARRSVRTDPPEFAALMR</sequence>
<dbReference type="PANTHER" id="PTHR11228:SF7">
    <property type="entry name" value="PQQA PEPTIDE CYCLASE"/>
    <property type="match status" value="1"/>
</dbReference>
<dbReference type="SFLD" id="SFLDG01067">
    <property type="entry name" value="SPASM/twitch_domain_containing"/>
    <property type="match status" value="1"/>
</dbReference>
<dbReference type="CDD" id="cd01335">
    <property type="entry name" value="Radical_SAM"/>
    <property type="match status" value="1"/>
</dbReference>
<evidence type="ECO:0000256" key="5">
    <source>
        <dbReference type="SAM" id="MobiDB-lite"/>
    </source>
</evidence>
<dbReference type="SFLD" id="SFLDS00029">
    <property type="entry name" value="Radical_SAM"/>
    <property type="match status" value="1"/>
</dbReference>
<dbReference type="Proteomes" id="UP000659223">
    <property type="component" value="Unassembled WGS sequence"/>
</dbReference>
<proteinExistence type="predicted"/>
<keyword evidence="1" id="KW-0949">S-adenosyl-L-methionine</keyword>
<reference evidence="8" key="1">
    <citation type="journal article" date="2019" name="Int. J. Syst. Evol. Microbiol.">
        <title>The Global Catalogue of Microorganisms (GCM) 10K type strain sequencing project: providing services to taxonomists for standard genome sequencing and annotation.</title>
        <authorList>
            <consortium name="The Broad Institute Genomics Platform"/>
            <consortium name="The Broad Institute Genome Sequencing Center for Infectious Disease"/>
            <person name="Wu L."/>
            <person name="Ma J."/>
        </authorList>
    </citation>
    <scope>NUCLEOTIDE SEQUENCE [LARGE SCALE GENOMIC DNA]</scope>
    <source>
        <strain evidence="8">JCM 4586</strain>
    </source>
</reference>
<dbReference type="InterPro" id="IPR013785">
    <property type="entry name" value="Aldolase_TIM"/>
</dbReference>
<dbReference type="PROSITE" id="PS51918">
    <property type="entry name" value="RADICAL_SAM"/>
    <property type="match status" value="1"/>
</dbReference>
<comment type="caution">
    <text evidence="7">The sequence shown here is derived from an EMBL/GenBank/DDBJ whole genome shotgun (WGS) entry which is preliminary data.</text>
</comment>
<dbReference type="PANTHER" id="PTHR11228">
    <property type="entry name" value="RADICAL SAM DOMAIN PROTEIN"/>
    <property type="match status" value="1"/>
</dbReference>
<evidence type="ECO:0000256" key="1">
    <source>
        <dbReference type="ARBA" id="ARBA00022691"/>
    </source>
</evidence>
<dbReference type="Gene3D" id="3.20.20.70">
    <property type="entry name" value="Aldolase class I"/>
    <property type="match status" value="1"/>
</dbReference>
<keyword evidence="8" id="KW-1185">Reference proteome</keyword>
<evidence type="ECO:0000259" key="6">
    <source>
        <dbReference type="PROSITE" id="PS51918"/>
    </source>
</evidence>
<dbReference type="Pfam" id="PF04055">
    <property type="entry name" value="Radical_SAM"/>
    <property type="match status" value="1"/>
</dbReference>
<gene>
    <name evidence="7" type="ORF">GCM10010324_37560</name>
</gene>
<accession>A0ABQ2YLI9</accession>
<dbReference type="InterPro" id="IPR050377">
    <property type="entry name" value="Radical_SAM_PqqE_MftC-like"/>
</dbReference>
<dbReference type="InterPro" id="IPR007197">
    <property type="entry name" value="rSAM"/>
</dbReference>
<evidence type="ECO:0000256" key="3">
    <source>
        <dbReference type="ARBA" id="ARBA00023004"/>
    </source>
</evidence>
<feature type="compositionally biased region" description="Low complexity" evidence="5">
    <location>
        <begin position="68"/>
        <end position="79"/>
    </location>
</feature>
<dbReference type="EMBL" id="BMUT01000007">
    <property type="protein sequence ID" value="GGX88296.1"/>
    <property type="molecule type" value="Genomic_DNA"/>
</dbReference>
<evidence type="ECO:0000313" key="7">
    <source>
        <dbReference type="EMBL" id="GGX88296.1"/>
    </source>
</evidence>
<keyword evidence="4" id="KW-0411">Iron-sulfur</keyword>
<feature type="region of interest" description="Disordered" evidence="5">
    <location>
        <begin position="67"/>
        <end position="102"/>
    </location>
</feature>
<dbReference type="InterPro" id="IPR058240">
    <property type="entry name" value="rSAM_sf"/>
</dbReference>
<name>A0ABQ2YLI9_9ACTN</name>
<feature type="domain" description="Radical SAM core" evidence="6">
    <location>
        <begin position="98"/>
        <end position="328"/>
    </location>
</feature>
<protein>
    <recommendedName>
        <fullName evidence="6">Radical SAM core domain-containing protein</fullName>
    </recommendedName>
</protein>
<evidence type="ECO:0000256" key="4">
    <source>
        <dbReference type="ARBA" id="ARBA00023014"/>
    </source>
</evidence>
<keyword evidence="3" id="KW-0408">Iron</keyword>
<feature type="region of interest" description="Disordered" evidence="5">
    <location>
        <begin position="1"/>
        <end position="42"/>
    </location>
</feature>
<dbReference type="SUPFAM" id="SSF102114">
    <property type="entry name" value="Radical SAM enzymes"/>
    <property type="match status" value="1"/>
</dbReference>
<evidence type="ECO:0000256" key="2">
    <source>
        <dbReference type="ARBA" id="ARBA00022723"/>
    </source>
</evidence>